<gene>
    <name evidence="5" type="ORF">L596_028972</name>
</gene>
<evidence type="ECO:0000256" key="1">
    <source>
        <dbReference type="ARBA" id="ARBA00007447"/>
    </source>
</evidence>
<dbReference type="PROSITE" id="PS51767">
    <property type="entry name" value="PEPTIDASE_A1"/>
    <property type="match status" value="1"/>
</dbReference>
<dbReference type="GO" id="GO:0006508">
    <property type="term" value="P:proteolysis"/>
    <property type="evidence" value="ECO:0007669"/>
    <property type="project" value="InterPro"/>
</dbReference>
<accession>A0A4U5LT84</accession>
<name>A0A4U5LT84_STECR</name>
<dbReference type="Gene3D" id="2.40.70.10">
    <property type="entry name" value="Acid Proteases"/>
    <property type="match status" value="1"/>
</dbReference>
<dbReference type="InterPro" id="IPR033121">
    <property type="entry name" value="PEPTIDASE_A1"/>
</dbReference>
<dbReference type="SUPFAM" id="SSF50630">
    <property type="entry name" value="Acid proteases"/>
    <property type="match status" value="1"/>
</dbReference>
<dbReference type="EMBL" id="AZBU02000012">
    <property type="protein sequence ID" value="TKR59276.1"/>
    <property type="molecule type" value="Genomic_DNA"/>
</dbReference>
<dbReference type="PANTHER" id="PTHR47966">
    <property type="entry name" value="BETA-SITE APP-CLEAVING ENZYME, ISOFORM A-RELATED"/>
    <property type="match status" value="1"/>
</dbReference>
<comment type="caution">
    <text evidence="5">The sequence shown here is derived from an EMBL/GenBank/DDBJ whole genome shotgun (WGS) entry which is preliminary data.</text>
</comment>
<evidence type="ECO:0000259" key="4">
    <source>
        <dbReference type="PROSITE" id="PS51767"/>
    </source>
</evidence>
<keyword evidence="6" id="KW-1185">Reference proteome</keyword>
<protein>
    <recommendedName>
        <fullName evidence="4">Peptidase A1 domain-containing protein</fullName>
    </recommendedName>
</protein>
<dbReference type="InterPro" id="IPR034164">
    <property type="entry name" value="Pepsin-like_dom"/>
</dbReference>
<dbReference type="InterPro" id="IPR021109">
    <property type="entry name" value="Peptidase_aspartic_dom_sf"/>
</dbReference>
<organism evidence="5 6">
    <name type="scientific">Steinernema carpocapsae</name>
    <name type="common">Entomopathogenic nematode</name>
    <dbReference type="NCBI Taxonomy" id="34508"/>
    <lineage>
        <taxon>Eukaryota</taxon>
        <taxon>Metazoa</taxon>
        <taxon>Ecdysozoa</taxon>
        <taxon>Nematoda</taxon>
        <taxon>Chromadorea</taxon>
        <taxon>Rhabditida</taxon>
        <taxon>Tylenchina</taxon>
        <taxon>Panagrolaimomorpha</taxon>
        <taxon>Strongyloidoidea</taxon>
        <taxon>Steinernematidae</taxon>
        <taxon>Steinernema</taxon>
    </lineage>
</organism>
<feature type="domain" description="Peptidase A1" evidence="4">
    <location>
        <begin position="172"/>
        <end position="349"/>
    </location>
</feature>
<dbReference type="CDD" id="cd05471">
    <property type="entry name" value="pepsin_like"/>
    <property type="match status" value="1"/>
</dbReference>
<dbReference type="Proteomes" id="UP000298663">
    <property type="component" value="Unassembled WGS sequence"/>
</dbReference>
<reference evidence="5 6" key="2">
    <citation type="journal article" date="2019" name="G3 (Bethesda)">
        <title>Hybrid Assembly of the Genome of the Entomopathogenic Nematode Steinernema carpocapsae Identifies the X-Chromosome.</title>
        <authorList>
            <person name="Serra L."/>
            <person name="Macchietto M."/>
            <person name="Macias-Munoz A."/>
            <person name="McGill C.J."/>
            <person name="Rodriguez I.M."/>
            <person name="Rodriguez B."/>
            <person name="Murad R."/>
            <person name="Mortazavi A."/>
        </authorList>
    </citation>
    <scope>NUCLEOTIDE SEQUENCE [LARGE SCALE GENOMIC DNA]</scope>
    <source>
        <strain evidence="5 6">ALL</strain>
    </source>
</reference>
<evidence type="ECO:0000313" key="6">
    <source>
        <dbReference type="Proteomes" id="UP000298663"/>
    </source>
</evidence>
<dbReference type="PANTHER" id="PTHR47966:SF8">
    <property type="entry name" value="ASPARTIC PROTEASE 1-RELATED"/>
    <property type="match status" value="1"/>
</dbReference>
<evidence type="ECO:0000256" key="2">
    <source>
        <dbReference type="PIRSR" id="PIRSR601461-2"/>
    </source>
</evidence>
<comment type="similarity">
    <text evidence="1">Belongs to the peptidase A1 family.</text>
</comment>
<keyword evidence="2" id="KW-1015">Disulfide bond</keyword>
<reference evidence="5 6" key="1">
    <citation type="journal article" date="2015" name="Genome Biol.">
        <title>Comparative genomics of Steinernema reveals deeply conserved gene regulatory networks.</title>
        <authorList>
            <person name="Dillman A.R."/>
            <person name="Macchietto M."/>
            <person name="Porter C.F."/>
            <person name="Rogers A."/>
            <person name="Williams B."/>
            <person name="Antoshechkin I."/>
            <person name="Lee M.M."/>
            <person name="Goodwin Z."/>
            <person name="Lu X."/>
            <person name="Lewis E.E."/>
            <person name="Goodrich-Blair H."/>
            <person name="Stock S.P."/>
            <person name="Adams B.J."/>
            <person name="Sternberg P.W."/>
            <person name="Mortazavi A."/>
        </authorList>
    </citation>
    <scope>NUCLEOTIDE SEQUENCE [LARGE SCALE GENOMIC DNA]</scope>
    <source>
        <strain evidence="5 6">ALL</strain>
    </source>
</reference>
<feature type="disulfide bond" evidence="2">
    <location>
        <begin position="270"/>
        <end position="310"/>
    </location>
</feature>
<dbReference type="AlphaFoldDB" id="A0A4U5LT84"/>
<dbReference type="GO" id="GO:0004190">
    <property type="term" value="F:aspartic-type endopeptidase activity"/>
    <property type="evidence" value="ECO:0007669"/>
    <property type="project" value="InterPro"/>
</dbReference>
<feature type="chain" id="PRO_5020586851" description="Peptidase A1 domain-containing protein" evidence="3">
    <location>
        <begin position="22"/>
        <end position="353"/>
    </location>
</feature>
<evidence type="ECO:0000313" key="5">
    <source>
        <dbReference type="EMBL" id="TKR59276.1"/>
    </source>
</evidence>
<evidence type="ECO:0000256" key="3">
    <source>
        <dbReference type="SAM" id="SignalP"/>
    </source>
</evidence>
<proteinExistence type="inferred from homology"/>
<dbReference type="InterPro" id="IPR001461">
    <property type="entry name" value="Aspartic_peptidase_A1"/>
</dbReference>
<dbReference type="OrthoDB" id="6614841at2759"/>
<dbReference type="Pfam" id="PF00026">
    <property type="entry name" value="Asp"/>
    <property type="match status" value="1"/>
</dbReference>
<sequence>MRRFVLLTSLLLSAVSPLTEAGKSIPLRIVRSPLPPAGRSSEGYKHPWYEYVTADISFGSTRNPNFPHGLLDDNLGSRDQLLQRTPCRRSRILLRFPAFDVLPECEHGSRQRLCFVRRILEREPARIPVHLKGRQRTRFLRRRGRLAVPARLLRNHSFWLNALKDNEPKNQFGIFVSHDGQNSFLRFGGPLLASQCDLSSLQWFSLSSDKYWQTPISGFNFGGYKRSFNQHAIMDTGSGWLGLPGTYLMDMMNRNDITYDQNLSAYTVDCRRALSLPILELTIGGRVHKIFPSAYVDRRNPQNVGGTKMCVVNLKNSRKAFGADWTFGLPFMQSYCSSYDYDNKRIGFANNMF</sequence>
<keyword evidence="3" id="KW-0732">Signal</keyword>
<dbReference type="GO" id="GO:0005764">
    <property type="term" value="C:lysosome"/>
    <property type="evidence" value="ECO:0007669"/>
    <property type="project" value="TreeGrafter"/>
</dbReference>
<feature type="signal peptide" evidence="3">
    <location>
        <begin position="1"/>
        <end position="21"/>
    </location>
</feature>
<dbReference type="STRING" id="34508.A0A4U5LT84"/>